<evidence type="ECO:0000313" key="3">
    <source>
        <dbReference type="EMBL" id="NEW56188.1"/>
    </source>
</evidence>
<evidence type="ECO:0000256" key="2">
    <source>
        <dbReference type="SAM" id="MobiDB-lite"/>
    </source>
</evidence>
<dbReference type="SUPFAM" id="SSF51905">
    <property type="entry name" value="FAD/NAD(P)-binding domain"/>
    <property type="match status" value="1"/>
</dbReference>
<keyword evidence="1" id="KW-0560">Oxidoreductase</keyword>
<dbReference type="Gene3D" id="3.50.50.60">
    <property type="entry name" value="FAD/NAD(P)-binding domain"/>
    <property type="match status" value="1"/>
</dbReference>
<keyword evidence="4" id="KW-1185">Reference proteome</keyword>
<evidence type="ECO:0000313" key="4">
    <source>
        <dbReference type="Proteomes" id="UP000470876"/>
    </source>
</evidence>
<dbReference type="Proteomes" id="UP000470876">
    <property type="component" value="Unassembled WGS sequence"/>
</dbReference>
<dbReference type="Pfam" id="PF13738">
    <property type="entry name" value="Pyr_redox_3"/>
    <property type="match status" value="1"/>
</dbReference>
<evidence type="ECO:0000256" key="1">
    <source>
        <dbReference type="ARBA" id="ARBA00023002"/>
    </source>
</evidence>
<gene>
    <name evidence="3" type="ORF">GV794_11075</name>
</gene>
<dbReference type="PANTHER" id="PTHR43539:SF78">
    <property type="entry name" value="FLAVIN-CONTAINING MONOOXYGENASE"/>
    <property type="match status" value="1"/>
</dbReference>
<name>A0ABX0CIX1_9NOCA</name>
<accession>A0ABX0CIX1</accession>
<comment type="caution">
    <text evidence="3">The sequence shown here is derived from an EMBL/GenBank/DDBJ whole genome shotgun (WGS) entry which is preliminary data.</text>
</comment>
<dbReference type="InterPro" id="IPR036188">
    <property type="entry name" value="FAD/NAD-bd_sf"/>
</dbReference>
<organism evidence="3 4">
    <name type="scientific">Nocardia cyriacigeorgica</name>
    <dbReference type="NCBI Taxonomy" id="135487"/>
    <lineage>
        <taxon>Bacteria</taxon>
        <taxon>Bacillati</taxon>
        <taxon>Actinomycetota</taxon>
        <taxon>Actinomycetes</taxon>
        <taxon>Mycobacteriales</taxon>
        <taxon>Nocardiaceae</taxon>
        <taxon>Nocardia</taxon>
    </lineage>
</organism>
<feature type="region of interest" description="Disordered" evidence="2">
    <location>
        <begin position="129"/>
        <end position="150"/>
    </location>
</feature>
<protein>
    <submittedName>
        <fullName evidence="3">NAD(P)-binding domain-containing protein</fullName>
    </submittedName>
</protein>
<reference evidence="3 4" key="1">
    <citation type="submission" date="2020-01" db="EMBL/GenBank/DDBJ databases">
        <title>Genetics and antimicrobial susceptibilities of Nocardia species isolated from the soil; a comparison with species isolated from humans.</title>
        <authorList>
            <person name="Carrasco G."/>
            <person name="Monzon S."/>
            <person name="Sansegundo M."/>
            <person name="Garcia E."/>
            <person name="Garrido N."/>
            <person name="Medina M.J."/>
            <person name="Villalon P."/>
            <person name="Ramirez-Arocha A.C."/>
            <person name="Jimenez P."/>
            <person name="Cuesta I."/>
            <person name="Valdezate S."/>
        </authorList>
    </citation>
    <scope>NUCLEOTIDE SEQUENCE [LARGE SCALE GENOMIC DNA]</scope>
    <source>
        <strain evidence="3 4">CNM20110649</strain>
    </source>
</reference>
<sequence length="150" mass="16482">MSSYQVAIIGARTSGVSAAVALADRGVEPLVVDRADQVGSSWRNRYDRLRLNTGKQFSHLPNRPYSPGTPTFPTRNQVIDHLERHANEDGIELRLGCTVERLDRADDRWRLTTSTGVVDAPEVVVATGFDHDPFQTGPTRRQGDCPGAAQ</sequence>
<dbReference type="PANTHER" id="PTHR43539">
    <property type="entry name" value="FLAVIN-BINDING MONOOXYGENASE-LIKE PROTEIN (AFU_ORTHOLOGUE AFUA_4G09220)"/>
    <property type="match status" value="1"/>
</dbReference>
<dbReference type="EMBL" id="JAAGUX010000014">
    <property type="protein sequence ID" value="NEW56188.1"/>
    <property type="molecule type" value="Genomic_DNA"/>
</dbReference>
<proteinExistence type="predicted"/>
<dbReference type="InterPro" id="IPR050982">
    <property type="entry name" value="Auxin_biosynth/cation_transpt"/>
</dbReference>